<sequence length="215" mass="24566">MSAPLPLVFLMLAICYMVGYHFPSENVSLDFHGAFPQLQSLSINRRSQWVPGVENVPNLEFHKAYACRGDKIPTYTKCIKILKAEYFFKDGYRKTFASCTHDSSCSINLELELPSEPVVNQTSISPWLLYDIVDSNVYTPSINLEHEEVVPSYSYAFILYKPLYIHVVYEVFRSNGTATEFLTLPQGNSSLLAYTNNGRQQFLFERFTTNIPSET</sequence>
<comment type="caution">
    <text evidence="1">The sequence shown here is derived from an EMBL/GenBank/DDBJ whole genome shotgun (WGS) entry which is preliminary data.</text>
</comment>
<name>A0ACC2SW09_9FUNG</name>
<accession>A0ACC2SW09</accession>
<evidence type="ECO:0000313" key="2">
    <source>
        <dbReference type="Proteomes" id="UP001165960"/>
    </source>
</evidence>
<keyword evidence="2" id="KW-1185">Reference proteome</keyword>
<organism evidence="1 2">
    <name type="scientific">Entomophthora muscae</name>
    <dbReference type="NCBI Taxonomy" id="34485"/>
    <lineage>
        <taxon>Eukaryota</taxon>
        <taxon>Fungi</taxon>
        <taxon>Fungi incertae sedis</taxon>
        <taxon>Zoopagomycota</taxon>
        <taxon>Entomophthoromycotina</taxon>
        <taxon>Entomophthoromycetes</taxon>
        <taxon>Entomophthorales</taxon>
        <taxon>Entomophthoraceae</taxon>
        <taxon>Entomophthora</taxon>
    </lineage>
</organism>
<gene>
    <name evidence="1" type="ORF">DSO57_1008707</name>
</gene>
<dbReference type="Proteomes" id="UP001165960">
    <property type="component" value="Unassembled WGS sequence"/>
</dbReference>
<proteinExistence type="predicted"/>
<protein>
    <submittedName>
        <fullName evidence="1">Uncharacterized protein</fullName>
    </submittedName>
</protein>
<evidence type="ECO:0000313" key="1">
    <source>
        <dbReference type="EMBL" id="KAJ9066513.1"/>
    </source>
</evidence>
<reference evidence="1" key="1">
    <citation type="submission" date="2022-04" db="EMBL/GenBank/DDBJ databases">
        <title>Genome of the entomopathogenic fungus Entomophthora muscae.</title>
        <authorList>
            <person name="Elya C."/>
            <person name="Lovett B.R."/>
            <person name="Lee E."/>
            <person name="Macias A.M."/>
            <person name="Hajek A.E."/>
            <person name="De Bivort B.L."/>
            <person name="Kasson M.T."/>
            <person name="De Fine Licht H.H."/>
            <person name="Stajich J.E."/>
        </authorList>
    </citation>
    <scope>NUCLEOTIDE SEQUENCE</scope>
    <source>
        <strain evidence="1">Berkeley</strain>
    </source>
</reference>
<dbReference type="EMBL" id="QTSX02004287">
    <property type="protein sequence ID" value="KAJ9066513.1"/>
    <property type="molecule type" value="Genomic_DNA"/>
</dbReference>